<evidence type="ECO:0000256" key="1">
    <source>
        <dbReference type="SAM" id="Phobius"/>
    </source>
</evidence>
<gene>
    <name evidence="2" type="ORF">GCM10009765_52800</name>
</gene>
<protein>
    <submittedName>
        <fullName evidence="2">Uncharacterized protein</fullName>
    </submittedName>
</protein>
<organism evidence="2 3">
    <name type="scientific">Fodinicola feengrottensis</name>
    <dbReference type="NCBI Taxonomy" id="435914"/>
    <lineage>
        <taxon>Bacteria</taxon>
        <taxon>Bacillati</taxon>
        <taxon>Actinomycetota</taxon>
        <taxon>Actinomycetes</taxon>
        <taxon>Mycobacteriales</taxon>
        <taxon>Fodinicola</taxon>
    </lineage>
</organism>
<evidence type="ECO:0000313" key="2">
    <source>
        <dbReference type="EMBL" id="GAA1696913.1"/>
    </source>
</evidence>
<sequence length="60" mass="6509">MSFCRTGNVSVAAGIIGISYFGESALGVLGELLLVLAMLLFARRVWFQLVAIRREGAHRA</sequence>
<keyword evidence="3" id="KW-1185">Reference proteome</keyword>
<proteinExistence type="predicted"/>
<keyword evidence="1" id="KW-0812">Transmembrane</keyword>
<evidence type="ECO:0000313" key="3">
    <source>
        <dbReference type="Proteomes" id="UP001500618"/>
    </source>
</evidence>
<accession>A0ABN2I1S6</accession>
<keyword evidence="1" id="KW-1133">Transmembrane helix</keyword>
<dbReference type="Proteomes" id="UP001500618">
    <property type="component" value="Unassembled WGS sequence"/>
</dbReference>
<keyword evidence="1" id="KW-0472">Membrane</keyword>
<feature type="transmembrane region" description="Helical" evidence="1">
    <location>
        <begin position="20"/>
        <end position="42"/>
    </location>
</feature>
<dbReference type="EMBL" id="BAAANY010000020">
    <property type="protein sequence ID" value="GAA1696913.1"/>
    <property type="molecule type" value="Genomic_DNA"/>
</dbReference>
<comment type="caution">
    <text evidence="2">The sequence shown here is derived from an EMBL/GenBank/DDBJ whole genome shotgun (WGS) entry which is preliminary data.</text>
</comment>
<name>A0ABN2I1S6_9ACTN</name>
<reference evidence="2 3" key="1">
    <citation type="journal article" date="2019" name="Int. J. Syst. Evol. Microbiol.">
        <title>The Global Catalogue of Microorganisms (GCM) 10K type strain sequencing project: providing services to taxonomists for standard genome sequencing and annotation.</title>
        <authorList>
            <consortium name="The Broad Institute Genomics Platform"/>
            <consortium name="The Broad Institute Genome Sequencing Center for Infectious Disease"/>
            <person name="Wu L."/>
            <person name="Ma J."/>
        </authorList>
    </citation>
    <scope>NUCLEOTIDE SEQUENCE [LARGE SCALE GENOMIC DNA]</scope>
    <source>
        <strain evidence="2 3">JCM 14718</strain>
    </source>
</reference>
<dbReference type="RefSeq" id="WP_163566741.1">
    <property type="nucleotide sequence ID" value="NZ_BAAANY010000020.1"/>
</dbReference>